<protein>
    <submittedName>
        <fullName evidence="2">Uncharacterized protein</fullName>
    </submittedName>
</protein>
<proteinExistence type="predicted"/>
<evidence type="ECO:0000313" key="2">
    <source>
        <dbReference type="EMBL" id="MPC66051.1"/>
    </source>
</evidence>
<dbReference type="AlphaFoldDB" id="A0A5B7H0B8"/>
<accession>A0A5B7H0B8</accession>
<evidence type="ECO:0000256" key="1">
    <source>
        <dbReference type="SAM" id="MobiDB-lite"/>
    </source>
</evidence>
<reference evidence="2 3" key="1">
    <citation type="submission" date="2019-05" db="EMBL/GenBank/DDBJ databases">
        <title>Another draft genome of Portunus trituberculatus and its Hox gene families provides insights of decapod evolution.</title>
        <authorList>
            <person name="Jeong J.-H."/>
            <person name="Song I."/>
            <person name="Kim S."/>
            <person name="Choi T."/>
            <person name="Kim D."/>
            <person name="Ryu S."/>
            <person name="Kim W."/>
        </authorList>
    </citation>
    <scope>NUCLEOTIDE SEQUENCE [LARGE SCALE GENOMIC DNA]</scope>
    <source>
        <tissue evidence="2">Muscle</tissue>
    </source>
</reference>
<feature type="region of interest" description="Disordered" evidence="1">
    <location>
        <begin position="1"/>
        <end position="37"/>
    </location>
</feature>
<dbReference type="Proteomes" id="UP000324222">
    <property type="component" value="Unassembled WGS sequence"/>
</dbReference>
<comment type="caution">
    <text evidence="2">The sequence shown here is derived from an EMBL/GenBank/DDBJ whole genome shotgun (WGS) entry which is preliminary data.</text>
</comment>
<evidence type="ECO:0000313" key="3">
    <source>
        <dbReference type="Proteomes" id="UP000324222"/>
    </source>
</evidence>
<feature type="compositionally biased region" description="Basic and acidic residues" evidence="1">
    <location>
        <begin position="78"/>
        <end position="105"/>
    </location>
</feature>
<dbReference type="EMBL" id="VSRR010024198">
    <property type="protein sequence ID" value="MPC66051.1"/>
    <property type="molecule type" value="Genomic_DNA"/>
</dbReference>
<feature type="region of interest" description="Disordered" evidence="1">
    <location>
        <begin position="75"/>
        <end position="105"/>
    </location>
</feature>
<gene>
    <name evidence="2" type="ORF">E2C01_060194</name>
</gene>
<organism evidence="2 3">
    <name type="scientific">Portunus trituberculatus</name>
    <name type="common">Swimming crab</name>
    <name type="synonym">Neptunus trituberculatus</name>
    <dbReference type="NCBI Taxonomy" id="210409"/>
    <lineage>
        <taxon>Eukaryota</taxon>
        <taxon>Metazoa</taxon>
        <taxon>Ecdysozoa</taxon>
        <taxon>Arthropoda</taxon>
        <taxon>Crustacea</taxon>
        <taxon>Multicrustacea</taxon>
        <taxon>Malacostraca</taxon>
        <taxon>Eumalacostraca</taxon>
        <taxon>Eucarida</taxon>
        <taxon>Decapoda</taxon>
        <taxon>Pleocyemata</taxon>
        <taxon>Brachyura</taxon>
        <taxon>Eubrachyura</taxon>
        <taxon>Portunoidea</taxon>
        <taxon>Portunidae</taxon>
        <taxon>Portuninae</taxon>
        <taxon>Portunus</taxon>
    </lineage>
</organism>
<keyword evidence="3" id="KW-1185">Reference proteome</keyword>
<sequence length="105" mass="11449">MDKGHGDDRLASGALEVSGGAQPTLEQHERGGLHNGTVAALDEEQRTAQDVGTYTHHVPYNVEDFVAPSLRIQQLADPSRDKEPRTHDIHGVSSPDDGRGEQMRK</sequence>
<feature type="compositionally biased region" description="Basic and acidic residues" evidence="1">
    <location>
        <begin position="1"/>
        <end position="10"/>
    </location>
</feature>
<name>A0A5B7H0B8_PORTR</name>